<feature type="region of interest" description="Disordered" evidence="2">
    <location>
        <begin position="1"/>
        <end position="41"/>
    </location>
</feature>
<accession>A0A2T5TZA8</accession>
<gene>
    <name evidence="3" type="ORF">C8J25_10923</name>
</gene>
<feature type="compositionally biased region" description="Basic and acidic residues" evidence="2">
    <location>
        <begin position="1"/>
        <end position="10"/>
    </location>
</feature>
<sequence>MGQRPDHLKPPEYLAKNTPVPKPEAIVPDKDPEPRDPTRYGDWELKGMAIDF</sequence>
<evidence type="ECO:0000256" key="1">
    <source>
        <dbReference type="ARBA" id="ARBA00005701"/>
    </source>
</evidence>
<dbReference type="GeneID" id="91007207"/>
<evidence type="ECO:0000256" key="2">
    <source>
        <dbReference type="SAM" id="MobiDB-lite"/>
    </source>
</evidence>
<dbReference type="Pfam" id="PF07896">
    <property type="entry name" value="DUF1674"/>
    <property type="match status" value="1"/>
</dbReference>
<proteinExistence type="inferred from homology"/>
<evidence type="ECO:0000313" key="4">
    <source>
        <dbReference type="Proteomes" id="UP000244013"/>
    </source>
</evidence>
<reference evidence="3 4" key="1">
    <citation type="submission" date="2018-04" db="EMBL/GenBank/DDBJ databases">
        <title>Genomic Encyclopedia of Type Strains, Phase III (KMG-III): the genomes of soil and plant-associated and newly described type strains.</title>
        <authorList>
            <person name="Whitman W."/>
        </authorList>
    </citation>
    <scope>NUCLEOTIDE SEQUENCE [LARGE SCALE GENOMIC DNA]</scope>
    <source>
        <strain evidence="3 4">MA-olki</strain>
    </source>
</reference>
<dbReference type="OrthoDB" id="8481828at2"/>
<dbReference type="InterPro" id="IPR012875">
    <property type="entry name" value="SDHF4"/>
</dbReference>
<dbReference type="EMBL" id="QAYE01000009">
    <property type="protein sequence ID" value="PTW44595.1"/>
    <property type="molecule type" value="Genomic_DNA"/>
</dbReference>
<name>A0A2T5TZA8_9SPHN</name>
<dbReference type="AlphaFoldDB" id="A0A2T5TZA8"/>
<evidence type="ECO:0000313" key="3">
    <source>
        <dbReference type="EMBL" id="PTW44595.1"/>
    </source>
</evidence>
<dbReference type="Proteomes" id="UP000244013">
    <property type="component" value="Unassembled WGS sequence"/>
</dbReference>
<comment type="similarity">
    <text evidence="1">Belongs to the SDHAF4 family.</text>
</comment>
<comment type="caution">
    <text evidence="3">The sequence shown here is derived from an EMBL/GenBank/DDBJ whole genome shotgun (WGS) entry which is preliminary data.</text>
</comment>
<dbReference type="RefSeq" id="WP_082441494.1">
    <property type="nucleotide sequence ID" value="NZ_JAPYKI010000023.1"/>
</dbReference>
<organism evidence="3 4">
    <name type="scientific">Sphingomonas faeni</name>
    <dbReference type="NCBI Taxonomy" id="185950"/>
    <lineage>
        <taxon>Bacteria</taxon>
        <taxon>Pseudomonadati</taxon>
        <taxon>Pseudomonadota</taxon>
        <taxon>Alphaproteobacteria</taxon>
        <taxon>Sphingomonadales</taxon>
        <taxon>Sphingomonadaceae</taxon>
        <taxon>Sphingomonas</taxon>
    </lineage>
</organism>
<feature type="compositionally biased region" description="Basic and acidic residues" evidence="2">
    <location>
        <begin position="27"/>
        <end position="41"/>
    </location>
</feature>
<protein>
    <submittedName>
        <fullName evidence="3">Uncharacterized protein DUF1674</fullName>
    </submittedName>
</protein>